<dbReference type="Proteomes" id="UP000712600">
    <property type="component" value="Unassembled WGS sequence"/>
</dbReference>
<gene>
    <name evidence="1" type="ORF">F2Q69_00015163</name>
</gene>
<evidence type="ECO:0000313" key="2">
    <source>
        <dbReference type="Proteomes" id="UP000712600"/>
    </source>
</evidence>
<evidence type="ECO:0000313" key="1">
    <source>
        <dbReference type="EMBL" id="KAF3555461.1"/>
    </source>
</evidence>
<sequence>MKEELESKDQKCLMEAEENVDIERGNEAEGKVSKLLADGIFGDRVKEDATLSKIHINNQDGLQRKAVPGKELQVEFKKLPVSMDARQRVSARGGAAETQEQFTQRLKRRELPYQQVEGRQSHNSYDVNGKLQYHRQDRLYRSPPVVGDSRGVIGVEHVGVSEKYHGGIKDKGRCDADQRWKEMEALTIIDEVIMGPPEINLQSRLHCSKSPGDCEHKPRIPRCGWANPFCPGI</sequence>
<dbReference type="AlphaFoldDB" id="A0A8S9R2W4"/>
<dbReference type="EMBL" id="QGKX02000996">
    <property type="protein sequence ID" value="KAF3555461.1"/>
    <property type="molecule type" value="Genomic_DNA"/>
</dbReference>
<organism evidence="1 2">
    <name type="scientific">Brassica cretica</name>
    <name type="common">Mustard</name>
    <dbReference type="NCBI Taxonomy" id="69181"/>
    <lineage>
        <taxon>Eukaryota</taxon>
        <taxon>Viridiplantae</taxon>
        <taxon>Streptophyta</taxon>
        <taxon>Embryophyta</taxon>
        <taxon>Tracheophyta</taxon>
        <taxon>Spermatophyta</taxon>
        <taxon>Magnoliopsida</taxon>
        <taxon>eudicotyledons</taxon>
        <taxon>Gunneridae</taxon>
        <taxon>Pentapetalae</taxon>
        <taxon>rosids</taxon>
        <taxon>malvids</taxon>
        <taxon>Brassicales</taxon>
        <taxon>Brassicaceae</taxon>
        <taxon>Brassiceae</taxon>
        <taxon>Brassica</taxon>
    </lineage>
</organism>
<reference evidence="1" key="1">
    <citation type="submission" date="2019-12" db="EMBL/GenBank/DDBJ databases">
        <title>Genome sequencing and annotation of Brassica cretica.</title>
        <authorList>
            <person name="Studholme D.J."/>
            <person name="Sarris P."/>
        </authorList>
    </citation>
    <scope>NUCLEOTIDE SEQUENCE</scope>
    <source>
        <strain evidence="1">PFS-109/04</strain>
        <tissue evidence="1">Leaf</tissue>
    </source>
</reference>
<comment type="caution">
    <text evidence="1">The sequence shown here is derived from an EMBL/GenBank/DDBJ whole genome shotgun (WGS) entry which is preliminary data.</text>
</comment>
<accession>A0A8S9R2W4</accession>
<proteinExistence type="predicted"/>
<name>A0A8S9R2W4_BRACR</name>
<protein>
    <submittedName>
        <fullName evidence="1">Uncharacterized protein</fullName>
    </submittedName>
</protein>